<organism evidence="1">
    <name type="scientific">uncultured Caudovirales phage</name>
    <dbReference type="NCBI Taxonomy" id="2100421"/>
    <lineage>
        <taxon>Viruses</taxon>
        <taxon>Duplodnaviria</taxon>
        <taxon>Heunggongvirae</taxon>
        <taxon>Uroviricota</taxon>
        <taxon>Caudoviricetes</taxon>
        <taxon>Peduoviridae</taxon>
        <taxon>Maltschvirus</taxon>
        <taxon>Maltschvirus maltsch</taxon>
    </lineage>
</organism>
<evidence type="ECO:0000313" key="2">
    <source>
        <dbReference type="EMBL" id="CAB5194902.1"/>
    </source>
</evidence>
<sequence>MMDNEPTKPTKPTTLRQRLFRERKAAAELAEVRGIFAPAPLHAKIKAAAEKLLKPPKDKPDE</sequence>
<evidence type="ECO:0000313" key="1">
    <source>
        <dbReference type="EMBL" id="CAB4126084.1"/>
    </source>
</evidence>
<name>A0A6J5KUM7_9CAUD</name>
<protein>
    <submittedName>
        <fullName evidence="1">Uncharacterized protein</fullName>
    </submittedName>
</protein>
<proteinExistence type="predicted"/>
<dbReference type="EMBL" id="LR796192">
    <property type="protein sequence ID" value="CAB4126084.1"/>
    <property type="molecule type" value="Genomic_DNA"/>
</dbReference>
<gene>
    <name evidence="2" type="ORF">UFOVP170_31</name>
    <name evidence="1" type="ORF">UFOVP73_9</name>
</gene>
<reference evidence="1" key="1">
    <citation type="submission" date="2020-04" db="EMBL/GenBank/DDBJ databases">
        <authorList>
            <person name="Chiriac C."/>
            <person name="Salcher M."/>
            <person name="Ghai R."/>
            <person name="Kavagutti S V."/>
        </authorList>
    </citation>
    <scope>NUCLEOTIDE SEQUENCE</scope>
</reference>
<dbReference type="EMBL" id="LR798218">
    <property type="protein sequence ID" value="CAB5194902.1"/>
    <property type="molecule type" value="Genomic_DNA"/>
</dbReference>
<accession>A0A6J5KUM7</accession>